<dbReference type="EMBL" id="CP058529">
    <property type="protein sequence ID" value="QLG26769.1"/>
    <property type="molecule type" value="Genomic_DNA"/>
</dbReference>
<dbReference type="SMART" id="SM00746">
    <property type="entry name" value="TRASH"/>
    <property type="match status" value="1"/>
</dbReference>
<proteinExistence type="predicted"/>
<dbReference type="GO" id="GO:0003700">
    <property type="term" value="F:DNA-binding transcription factor activity"/>
    <property type="evidence" value="ECO:0007669"/>
    <property type="project" value="InterPro"/>
</dbReference>
<evidence type="ECO:0000256" key="3">
    <source>
        <dbReference type="ARBA" id="ARBA00023163"/>
    </source>
</evidence>
<evidence type="ECO:0000256" key="2">
    <source>
        <dbReference type="ARBA" id="ARBA00023125"/>
    </source>
</evidence>
<dbReference type="PANTHER" id="PTHR30154">
    <property type="entry name" value="LEUCINE-RESPONSIVE REGULATORY PROTEIN"/>
    <property type="match status" value="1"/>
</dbReference>
<dbReference type="Gene3D" id="1.10.10.10">
    <property type="entry name" value="Winged helix-like DNA-binding domain superfamily/Winged helix DNA-binding domain"/>
    <property type="match status" value="1"/>
</dbReference>
<sequence length="196" mass="21391">MSDLDDTDLDILRMLAEDGRRSYSDIGEAVDLSPPAVSDRVSRLREAGVIRRFTIDVDRSTLRAGTPVLLRVTPATGEREAVRGALSDDAAVEHVFLTADGDVLAHARVPHGPTYEWVESTLGPERIADLAVESLADAEWTPSVGATEFAFECVECGNSVTSEGATARLDGSLYHFCCPSCESRFRERYDRIEEGV</sequence>
<evidence type="ECO:0000259" key="4">
    <source>
        <dbReference type="PROSITE" id="PS50956"/>
    </source>
</evidence>
<evidence type="ECO:0000256" key="1">
    <source>
        <dbReference type="ARBA" id="ARBA00023015"/>
    </source>
</evidence>
<keyword evidence="2" id="KW-0238">DNA-binding</keyword>
<dbReference type="PRINTS" id="PR00033">
    <property type="entry name" value="HTHASNC"/>
</dbReference>
<dbReference type="AlphaFoldDB" id="A0A7D5GWB4"/>
<evidence type="ECO:0000313" key="5">
    <source>
        <dbReference type="EMBL" id="QLG26769.1"/>
    </source>
</evidence>
<keyword evidence="6" id="KW-1185">Reference proteome</keyword>
<dbReference type="SMART" id="SM00344">
    <property type="entry name" value="HTH_ASNC"/>
    <property type="match status" value="1"/>
</dbReference>
<gene>
    <name evidence="5" type="ORF">HUG10_04065</name>
</gene>
<dbReference type="InterPro" id="IPR011991">
    <property type="entry name" value="ArsR-like_HTH"/>
</dbReference>
<dbReference type="Pfam" id="PF13412">
    <property type="entry name" value="HTH_24"/>
    <property type="match status" value="1"/>
</dbReference>
<dbReference type="GO" id="GO:0005829">
    <property type="term" value="C:cytosol"/>
    <property type="evidence" value="ECO:0007669"/>
    <property type="project" value="TreeGrafter"/>
</dbReference>
<reference evidence="5 6" key="1">
    <citation type="submission" date="2020-07" db="EMBL/GenBank/DDBJ databases">
        <title>Gai3-2, isolated from salt lake.</title>
        <authorList>
            <person name="Cui H."/>
            <person name="Shi X."/>
        </authorList>
    </citation>
    <scope>NUCLEOTIDE SEQUENCE [LARGE SCALE GENOMIC DNA]</scope>
    <source>
        <strain evidence="5 6">Gai3-2</strain>
    </source>
</reference>
<keyword evidence="1" id="KW-0805">Transcription regulation</keyword>
<dbReference type="KEGG" id="halg:HUG10_04065"/>
<organism evidence="5 6">
    <name type="scientific">Halorarum halophilum</name>
    <dbReference type="NCBI Taxonomy" id="2743090"/>
    <lineage>
        <taxon>Archaea</taxon>
        <taxon>Methanobacteriati</taxon>
        <taxon>Methanobacteriota</taxon>
        <taxon>Stenosarchaea group</taxon>
        <taxon>Halobacteria</taxon>
        <taxon>Halobacteriales</taxon>
        <taxon>Haloferacaceae</taxon>
        <taxon>Halorarum</taxon>
    </lineage>
</organism>
<dbReference type="InterPro" id="IPR011017">
    <property type="entry name" value="TRASH_dom"/>
</dbReference>
<dbReference type="InterPro" id="IPR036388">
    <property type="entry name" value="WH-like_DNA-bd_sf"/>
</dbReference>
<dbReference type="OrthoDB" id="33200at2157"/>
<dbReference type="RefSeq" id="WP_179168344.1">
    <property type="nucleotide sequence ID" value="NZ_CP058529.1"/>
</dbReference>
<dbReference type="Proteomes" id="UP000509750">
    <property type="component" value="Chromosome"/>
</dbReference>
<evidence type="ECO:0000313" key="6">
    <source>
        <dbReference type="Proteomes" id="UP000509750"/>
    </source>
</evidence>
<dbReference type="SMART" id="SM00418">
    <property type="entry name" value="HTH_ARSR"/>
    <property type="match status" value="1"/>
</dbReference>
<dbReference type="InterPro" id="IPR001845">
    <property type="entry name" value="HTH_ArsR_DNA-bd_dom"/>
</dbReference>
<name>A0A7D5GWB4_9EURY</name>
<dbReference type="GeneID" id="56027980"/>
<feature type="domain" description="HTH asnC-type" evidence="4">
    <location>
        <begin position="4"/>
        <end position="67"/>
    </location>
</feature>
<protein>
    <submittedName>
        <fullName evidence="5">AsnC family transcriptional regulator</fullName>
    </submittedName>
</protein>
<accession>A0A7D5GWB4</accession>
<dbReference type="CDD" id="cd00090">
    <property type="entry name" value="HTH_ARSR"/>
    <property type="match status" value="1"/>
</dbReference>
<dbReference type="InterPro" id="IPR036390">
    <property type="entry name" value="WH_DNA-bd_sf"/>
</dbReference>
<dbReference type="GO" id="GO:0043200">
    <property type="term" value="P:response to amino acid"/>
    <property type="evidence" value="ECO:0007669"/>
    <property type="project" value="TreeGrafter"/>
</dbReference>
<dbReference type="GO" id="GO:0043565">
    <property type="term" value="F:sequence-specific DNA binding"/>
    <property type="evidence" value="ECO:0007669"/>
    <property type="project" value="InterPro"/>
</dbReference>
<keyword evidence="3" id="KW-0804">Transcription</keyword>
<dbReference type="Pfam" id="PF24273">
    <property type="entry name" value="TRASH_HVO_1752_C"/>
    <property type="match status" value="1"/>
</dbReference>
<dbReference type="InterPro" id="IPR019888">
    <property type="entry name" value="Tscrpt_reg_AsnC-like"/>
</dbReference>
<dbReference type="InterPro" id="IPR056526">
    <property type="entry name" value="TRASH_HVO_1752"/>
</dbReference>
<dbReference type="SUPFAM" id="SSF46785">
    <property type="entry name" value="Winged helix' DNA-binding domain"/>
    <property type="match status" value="1"/>
</dbReference>
<dbReference type="PROSITE" id="PS50956">
    <property type="entry name" value="HTH_ASNC_2"/>
    <property type="match status" value="1"/>
</dbReference>
<dbReference type="InterPro" id="IPR000485">
    <property type="entry name" value="AsnC-type_HTH_dom"/>
</dbReference>
<dbReference type="PANTHER" id="PTHR30154:SF34">
    <property type="entry name" value="TRANSCRIPTIONAL REGULATOR AZLB"/>
    <property type="match status" value="1"/>
</dbReference>